<evidence type="ECO:0000313" key="6">
    <source>
        <dbReference type="Proteomes" id="UP000280696"/>
    </source>
</evidence>
<dbReference type="Pfam" id="PF02780">
    <property type="entry name" value="Transketolase_C"/>
    <property type="match status" value="1"/>
</dbReference>
<dbReference type="InterPro" id="IPR009014">
    <property type="entry name" value="Transketo_C/PFOR_II"/>
</dbReference>
<dbReference type="InterPro" id="IPR051157">
    <property type="entry name" value="PDH/Transketolase"/>
</dbReference>
<dbReference type="SUPFAM" id="SSF52518">
    <property type="entry name" value="Thiamin diphosphate-binding fold (THDP-binding)"/>
    <property type="match status" value="1"/>
</dbReference>
<evidence type="ECO:0000259" key="4">
    <source>
        <dbReference type="SMART" id="SM00861"/>
    </source>
</evidence>
<evidence type="ECO:0000256" key="3">
    <source>
        <dbReference type="ARBA" id="ARBA00023052"/>
    </source>
</evidence>
<dbReference type="InterPro" id="IPR029061">
    <property type="entry name" value="THDP-binding"/>
</dbReference>
<dbReference type="PANTHER" id="PTHR43825">
    <property type="entry name" value="PYRUVATE DEHYDROGENASE E1 COMPONENT"/>
    <property type="match status" value="1"/>
</dbReference>
<name>A0A3A9AHS9_9FIRM</name>
<dbReference type="SMART" id="SM00861">
    <property type="entry name" value="Transket_pyr"/>
    <property type="match status" value="1"/>
</dbReference>
<dbReference type="Gene3D" id="3.40.50.920">
    <property type="match status" value="1"/>
</dbReference>
<dbReference type="RefSeq" id="WP_120470182.1">
    <property type="nucleotide sequence ID" value="NZ_RAYQ01000012.1"/>
</dbReference>
<dbReference type="OrthoDB" id="8732661at2"/>
<dbReference type="SUPFAM" id="SSF52922">
    <property type="entry name" value="TK C-terminal domain-like"/>
    <property type="match status" value="1"/>
</dbReference>
<organism evidence="5 6">
    <name type="scientific">Parablautia intestinalis</name>
    <dbReference type="NCBI Taxonomy" id="2320100"/>
    <lineage>
        <taxon>Bacteria</taxon>
        <taxon>Bacillati</taxon>
        <taxon>Bacillota</taxon>
        <taxon>Clostridia</taxon>
        <taxon>Lachnospirales</taxon>
        <taxon>Lachnospiraceae</taxon>
        <taxon>Parablautia</taxon>
    </lineage>
</organism>
<feature type="domain" description="Transketolase-like pyrimidine-binding" evidence="4">
    <location>
        <begin position="9"/>
        <end position="174"/>
    </location>
</feature>
<evidence type="ECO:0000256" key="2">
    <source>
        <dbReference type="ARBA" id="ARBA00007131"/>
    </source>
</evidence>
<comment type="similarity">
    <text evidence="2">Belongs to the transketolase family.</text>
</comment>
<keyword evidence="3" id="KW-0786">Thiamine pyrophosphate</keyword>
<dbReference type="FunFam" id="3.40.50.970:FF:000129">
    <property type="entry name" value="Transketolase"/>
    <property type="match status" value="1"/>
</dbReference>
<evidence type="ECO:0000313" key="5">
    <source>
        <dbReference type="EMBL" id="RKI90899.1"/>
    </source>
</evidence>
<dbReference type="InterPro" id="IPR005475">
    <property type="entry name" value="Transketolase-like_Pyr-bd"/>
</dbReference>
<reference evidence="5 6" key="1">
    <citation type="submission" date="2018-09" db="EMBL/GenBank/DDBJ databases">
        <title>Murine metabolic-syndrome-specific gut microbial biobank.</title>
        <authorList>
            <person name="Liu C."/>
        </authorList>
    </citation>
    <scope>NUCLEOTIDE SEQUENCE [LARGE SCALE GENOMIC DNA]</scope>
    <source>
        <strain evidence="5 6">0.1xD8-82</strain>
    </source>
</reference>
<dbReference type="CDD" id="cd07033">
    <property type="entry name" value="TPP_PYR_DXS_TK_like"/>
    <property type="match status" value="1"/>
</dbReference>
<sequence length="321" mass="33737">MAENTVKKIATRESYGNALVELGTRNPDVVVLDADLAEATKTGVFKKAFPDRHIDCGIAEGNMVGVAAGLATTGKIPFVSSFAMFAAGRAFEQVRNSVGYPHLNVKIGATHAGITVGEDGASHQCNEDIALMRTIPGMVVMCPADDVEAKAAVMAAAEYEGPVYLRFGRAACPVINDRPDYHFEIGKGTVVREGMDLTIVATGICVGNALEAAEMLAAEGVSAEVINICTIKPLDEDIIIKSAKKTGKIVTAEEHSVIGGLGSAVCDAVCKSYPVPVMKIGMQDVFGESGSAGALLEKYKLDGKGIYGQIKEFLENGLCTF</sequence>
<comment type="cofactor">
    <cofactor evidence="1">
        <name>thiamine diphosphate</name>
        <dbReference type="ChEBI" id="CHEBI:58937"/>
    </cofactor>
</comment>
<dbReference type="Gene3D" id="3.40.50.970">
    <property type="match status" value="1"/>
</dbReference>
<accession>A0A3A9AHS9</accession>
<proteinExistence type="inferred from homology"/>
<dbReference type="PANTHER" id="PTHR43825:SF1">
    <property type="entry name" value="TRANSKETOLASE-LIKE PYRIMIDINE-BINDING DOMAIN-CONTAINING PROTEIN"/>
    <property type="match status" value="1"/>
</dbReference>
<dbReference type="Pfam" id="PF02779">
    <property type="entry name" value="Transket_pyr"/>
    <property type="match status" value="1"/>
</dbReference>
<dbReference type="EMBL" id="RAYQ01000012">
    <property type="protein sequence ID" value="RKI90899.1"/>
    <property type="molecule type" value="Genomic_DNA"/>
</dbReference>
<dbReference type="Proteomes" id="UP000280696">
    <property type="component" value="Unassembled WGS sequence"/>
</dbReference>
<dbReference type="InterPro" id="IPR033248">
    <property type="entry name" value="Transketolase_C"/>
</dbReference>
<dbReference type="AlphaFoldDB" id="A0A3A9AHS9"/>
<protein>
    <submittedName>
        <fullName evidence="5">Transketolase family protein</fullName>
    </submittedName>
</protein>
<evidence type="ECO:0000256" key="1">
    <source>
        <dbReference type="ARBA" id="ARBA00001964"/>
    </source>
</evidence>
<keyword evidence="6" id="KW-1185">Reference proteome</keyword>
<comment type="caution">
    <text evidence="5">The sequence shown here is derived from an EMBL/GenBank/DDBJ whole genome shotgun (WGS) entry which is preliminary data.</text>
</comment>
<gene>
    <name evidence="5" type="ORF">D7V94_12335</name>
</gene>